<dbReference type="PANTHER" id="PTHR30328">
    <property type="entry name" value="TRANSCRIPTIONAL REPRESSOR"/>
    <property type="match status" value="1"/>
</dbReference>
<dbReference type="Gene3D" id="1.10.357.10">
    <property type="entry name" value="Tetracycline Repressor, domain 2"/>
    <property type="match status" value="1"/>
</dbReference>
<keyword evidence="1 2" id="KW-0238">DNA-binding</keyword>
<feature type="domain" description="HTH tetR-type" evidence="3">
    <location>
        <begin position="10"/>
        <end position="70"/>
    </location>
</feature>
<dbReference type="PRINTS" id="PR00455">
    <property type="entry name" value="HTHTETR"/>
</dbReference>
<dbReference type="SUPFAM" id="SSF48498">
    <property type="entry name" value="Tetracyclin repressor-like, C-terminal domain"/>
    <property type="match status" value="1"/>
</dbReference>
<dbReference type="PROSITE" id="PS50977">
    <property type="entry name" value="HTH_TETR_2"/>
    <property type="match status" value="1"/>
</dbReference>
<dbReference type="eggNOG" id="COG1309">
    <property type="taxonomic scope" value="Bacteria"/>
</dbReference>
<evidence type="ECO:0000313" key="5">
    <source>
        <dbReference type="Proteomes" id="UP000000739"/>
    </source>
</evidence>
<dbReference type="InterPro" id="IPR023772">
    <property type="entry name" value="DNA-bd_HTH_TetR-type_CS"/>
</dbReference>
<evidence type="ECO:0000313" key="4">
    <source>
        <dbReference type="EMBL" id="ACL02760.1"/>
    </source>
</evidence>
<dbReference type="EMBL" id="CP001322">
    <property type="protein sequence ID" value="ACL02760.1"/>
    <property type="molecule type" value="Genomic_DNA"/>
</dbReference>
<evidence type="ECO:0000256" key="1">
    <source>
        <dbReference type="ARBA" id="ARBA00023125"/>
    </source>
</evidence>
<protein>
    <submittedName>
        <fullName evidence="4">Transcriptional regulator, TetR family</fullName>
    </submittedName>
</protein>
<dbReference type="GO" id="GO:0003677">
    <property type="term" value="F:DNA binding"/>
    <property type="evidence" value="ECO:0007669"/>
    <property type="project" value="UniProtKB-UniRule"/>
</dbReference>
<dbReference type="Proteomes" id="UP000000739">
    <property type="component" value="Chromosome"/>
</dbReference>
<feature type="DNA-binding region" description="H-T-H motif" evidence="2">
    <location>
        <begin position="33"/>
        <end position="52"/>
    </location>
</feature>
<evidence type="ECO:0000259" key="3">
    <source>
        <dbReference type="PROSITE" id="PS50977"/>
    </source>
</evidence>
<dbReference type="PANTHER" id="PTHR30328:SF54">
    <property type="entry name" value="HTH-TYPE TRANSCRIPTIONAL REPRESSOR SCO4008"/>
    <property type="match status" value="1"/>
</dbReference>
<accession>B8FK85</accession>
<reference evidence="4 5" key="1">
    <citation type="journal article" date="2012" name="Environ. Microbiol.">
        <title>The genome sequence of Desulfatibacillum alkenivorans AK-01: a blueprint for anaerobic alkane oxidation.</title>
        <authorList>
            <person name="Callaghan A.V."/>
            <person name="Morris B.E."/>
            <person name="Pereira I.A."/>
            <person name="McInerney M.J."/>
            <person name="Austin R.N."/>
            <person name="Groves J.T."/>
            <person name="Kukor J.J."/>
            <person name="Suflita J.M."/>
            <person name="Young L.Y."/>
            <person name="Zylstra G.J."/>
            <person name="Wawrik B."/>
        </authorList>
    </citation>
    <scope>NUCLEOTIDE SEQUENCE [LARGE SCALE GENOMIC DNA]</scope>
    <source>
        <strain evidence="4 5">AK-01</strain>
    </source>
</reference>
<evidence type="ECO:0000256" key="2">
    <source>
        <dbReference type="PROSITE-ProRule" id="PRU00335"/>
    </source>
</evidence>
<dbReference type="HOGENOM" id="CLU_069356_1_4_7"/>
<dbReference type="AlphaFoldDB" id="B8FK85"/>
<dbReference type="InterPro" id="IPR036271">
    <property type="entry name" value="Tet_transcr_reg_TetR-rel_C_sf"/>
</dbReference>
<dbReference type="InterPro" id="IPR001647">
    <property type="entry name" value="HTH_TetR"/>
</dbReference>
<gene>
    <name evidence="4" type="ordered locus">Dalk_1057</name>
</gene>
<sequence>MRGNTSKGQSETVRRIIEGATQAFAQGGFAGASVDEIAKTAGVNKASIYYHVGDKESLYGLVLHEVIQDALSRINERLQPDQSPEEKLKSYILGIAETVEKHPPLPAVMMSAVSANGQGLPETVVSDLVQIYGLLVAILNEGERMGFFERVDGIVLYLMIMCSLSIHKNVEAAWTESQEFAGLFQKLDGSLFNLVGQSLEGGVAADVIKIVLKAVRK</sequence>
<dbReference type="SUPFAM" id="SSF46689">
    <property type="entry name" value="Homeodomain-like"/>
    <property type="match status" value="1"/>
</dbReference>
<proteinExistence type="predicted"/>
<keyword evidence="5" id="KW-1185">Reference proteome</keyword>
<organism evidence="4 5">
    <name type="scientific">Desulfatibacillum aliphaticivorans</name>
    <dbReference type="NCBI Taxonomy" id="218208"/>
    <lineage>
        <taxon>Bacteria</taxon>
        <taxon>Pseudomonadati</taxon>
        <taxon>Thermodesulfobacteriota</taxon>
        <taxon>Desulfobacteria</taxon>
        <taxon>Desulfobacterales</taxon>
        <taxon>Desulfatibacillaceae</taxon>
        <taxon>Desulfatibacillum</taxon>
    </lineage>
</organism>
<dbReference type="InterPro" id="IPR050109">
    <property type="entry name" value="HTH-type_TetR-like_transc_reg"/>
</dbReference>
<name>B8FK85_DESAL</name>
<dbReference type="RefSeq" id="WP_012610198.1">
    <property type="nucleotide sequence ID" value="NC_011768.1"/>
</dbReference>
<dbReference type="KEGG" id="dal:Dalk_1057"/>
<dbReference type="PROSITE" id="PS01081">
    <property type="entry name" value="HTH_TETR_1"/>
    <property type="match status" value="1"/>
</dbReference>
<dbReference type="Pfam" id="PF00440">
    <property type="entry name" value="TetR_N"/>
    <property type="match status" value="1"/>
</dbReference>
<dbReference type="InterPro" id="IPR009057">
    <property type="entry name" value="Homeodomain-like_sf"/>
</dbReference>